<dbReference type="Gene3D" id="1.10.150.20">
    <property type="entry name" value="5' to 3' exonuclease, C-terminal subdomain"/>
    <property type="match status" value="1"/>
</dbReference>
<dbReference type="Gene3D" id="3.40.1110.10">
    <property type="entry name" value="Calcium-transporting ATPase, cytoplasmic domain N"/>
    <property type="match status" value="1"/>
</dbReference>
<evidence type="ECO:0000313" key="2">
    <source>
        <dbReference type="EMBL" id="KAI5412048.1"/>
    </source>
</evidence>
<comment type="caution">
    <text evidence="2">The sequence shown here is derived from an EMBL/GenBank/DDBJ whole genome shotgun (WGS) entry which is preliminary data.</text>
</comment>
<name>A0A9D4WZM3_PEA</name>
<proteinExistence type="predicted"/>
<accession>A0A9D4WZM3</accession>
<keyword evidence="3" id="KW-1185">Reference proteome</keyword>
<evidence type="ECO:0000256" key="1">
    <source>
        <dbReference type="ARBA" id="ARBA00022842"/>
    </source>
</evidence>
<evidence type="ECO:0008006" key="4">
    <source>
        <dbReference type="Google" id="ProtNLM"/>
    </source>
</evidence>
<dbReference type="Gramene" id="Psat05G0693700-T1">
    <property type="protein sequence ID" value="KAI5412048.1"/>
    <property type="gene ID" value="KIW84_056937"/>
</dbReference>
<dbReference type="GO" id="GO:0000166">
    <property type="term" value="F:nucleotide binding"/>
    <property type="evidence" value="ECO:0007669"/>
    <property type="project" value="InterPro"/>
</dbReference>
<dbReference type="AlphaFoldDB" id="A0A9D4WZM3"/>
<dbReference type="InterPro" id="IPR010995">
    <property type="entry name" value="DNA_repair_Rad51/TF_NusA_a-hlx"/>
</dbReference>
<evidence type="ECO:0000313" key="3">
    <source>
        <dbReference type="Proteomes" id="UP001058974"/>
    </source>
</evidence>
<dbReference type="Pfam" id="PF14520">
    <property type="entry name" value="HHH_5"/>
    <property type="match status" value="1"/>
</dbReference>
<dbReference type="FunFam" id="1.10.150.20:FF:000126">
    <property type="entry name" value="DNA repair protein RAD51 homolog"/>
    <property type="match status" value="1"/>
</dbReference>
<dbReference type="PANTHER" id="PTHR42861">
    <property type="entry name" value="CALCIUM-TRANSPORTING ATPASE"/>
    <property type="match status" value="1"/>
</dbReference>
<sequence>MVYQDEFELETYIRSDAYSTCNDVRNCSNPKIKGAVVFYEQGPQSFDYAQQQQDQETEEIQHGPLPVEQFQTSGIVIIDIKKLKDAGICAVESVAYTPRKDLLQIKGISEAKVDKIIETASKMLVEVFVKGVDAETVVLMTTRASRLENQDAIDTSIVGTLNDPKEARAGVQEVYFLPFNPTNKRTSLTYTDREGKMHRASKGAPEQILNLAHNETGVECKNLKPELPCINEENTSWNDKILGFPKEIK</sequence>
<organism evidence="2 3">
    <name type="scientific">Pisum sativum</name>
    <name type="common">Garden pea</name>
    <name type="synonym">Lathyrus oleraceus</name>
    <dbReference type="NCBI Taxonomy" id="3888"/>
    <lineage>
        <taxon>Eukaryota</taxon>
        <taxon>Viridiplantae</taxon>
        <taxon>Streptophyta</taxon>
        <taxon>Embryophyta</taxon>
        <taxon>Tracheophyta</taxon>
        <taxon>Spermatophyta</taxon>
        <taxon>Magnoliopsida</taxon>
        <taxon>eudicotyledons</taxon>
        <taxon>Gunneridae</taxon>
        <taxon>Pentapetalae</taxon>
        <taxon>rosids</taxon>
        <taxon>fabids</taxon>
        <taxon>Fabales</taxon>
        <taxon>Fabaceae</taxon>
        <taxon>Papilionoideae</taxon>
        <taxon>50 kb inversion clade</taxon>
        <taxon>NPAAA clade</taxon>
        <taxon>Hologalegina</taxon>
        <taxon>IRL clade</taxon>
        <taxon>Fabeae</taxon>
        <taxon>Lathyrus</taxon>
    </lineage>
</organism>
<dbReference type="InterPro" id="IPR023299">
    <property type="entry name" value="ATPase_P-typ_cyto_dom_N"/>
</dbReference>
<dbReference type="SUPFAM" id="SSF81660">
    <property type="entry name" value="Metal cation-transporting ATPase, ATP-binding domain N"/>
    <property type="match status" value="1"/>
</dbReference>
<dbReference type="SUPFAM" id="SSF47794">
    <property type="entry name" value="Rad51 N-terminal domain-like"/>
    <property type="match status" value="1"/>
</dbReference>
<reference evidence="2 3" key="1">
    <citation type="journal article" date="2022" name="Nat. Genet.">
        <title>Improved pea reference genome and pan-genome highlight genomic features and evolutionary characteristics.</title>
        <authorList>
            <person name="Yang T."/>
            <person name="Liu R."/>
            <person name="Luo Y."/>
            <person name="Hu S."/>
            <person name="Wang D."/>
            <person name="Wang C."/>
            <person name="Pandey M.K."/>
            <person name="Ge S."/>
            <person name="Xu Q."/>
            <person name="Li N."/>
            <person name="Li G."/>
            <person name="Huang Y."/>
            <person name="Saxena R.K."/>
            <person name="Ji Y."/>
            <person name="Li M."/>
            <person name="Yan X."/>
            <person name="He Y."/>
            <person name="Liu Y."/>
            <person name="Wang X."/>
            <person name="Xiang C."/>
            <person name="Varshney R.K."/>
            <person name="Ding H."/>
            <person name="Gao S."/>
            <person name="Zong X."/>
        </authorList>
    </citation>
    <scope>NUCLEOTIDE SEQUENCE [LARGE SCALE GENOMIC DNA]</scope>
    <source>
        <strain evidence="2 3">cv. Zhongwan 6</strain>
    </source>
</reference>
<keyword evidence="1" id="KW-0460">Magnesium</keyword>
<protein>
    <recommendedName>
        <fullName evidence="4">DNA recombination and repair protein Rad51-like C-terminal domain-containing protein</fullName>
    </recommendedName>
</protein>
<dbReference type="Proteomes" id="UP001058974">
    <property type="component" value="Chromosome 5"/>
</dbReference>
<gene>
    <name evidence="2" type="ORF">KIW84_056937</name>
</gene>
<dbReference type="EMBL" id="JAMSHJ010000005">
    <property type="protein sequence ID" value="KAI5412048.1"/>
    <property type="molecule type" value="Genomic_DNA"/>
</dbReference>